<organism evidence="1 2">
    <name type="scientific">Cochliobolus sativus</name>
    <name type="common">Common root rot and spot blotch fungus</name>
    <name type="synonym">Bipolaris sorokiniana</name>
    <dbReference type="NCBI Taxonomy" id="45130"/>
    <lineage>
        <taxon>Eukaryota</taxon>
        <taxon>Fungi</taxon>
        <taxon>Dikarya</taxon>
        <taxon>Ascomycota</taxon>
        <taxon>Pezizomycotina</taxon>
        <taxon>Dothideomycetes</taxon>
        <taxon>Pleosporomycetidae</taxon>
        <taxon>Pleosporales</taxon>
        <taxon>Pleosporineae</taxon>
        <taxon>Pleosporaceae</taxon>
        <taxon>Bipolaris</taxon>
    </lineage>
</organism>
<evidence type="ECO:0000313" key="2">
    <source>
        <dbReference type="Proteomes" id="UP000624244"/>
    </source>
</evidence>
<evidence type="ECO:0000313" key="1">
    <source>
        <dbReference type="EMBL" id="KAF5847753.1"/>
    </source>
</evidence>
<accession>A0A8H5ZH52</accession>
<dbReference type="SUPFAM" id="SSF109604">
    <property type="entry name" value="HD-domain/PDEase-like"/>
    <property type="match status" value="1"/>
</dbReference>
<dbReference type="EMBL" id="WNKQ01000012">
    <property type="protein sequence ID" value="KAF5847753.1"/>
    <property type="molecule type" value="Genomic_DNA"/>
</dbReference>
<dbReference type="Gene3D" id="1.10.3210.50">
    <property type="match status" value="1"/>
</dbReference>
<proteinExistence type="predicted"/>
<comment type="caution">
    <text evidence="1">The sequence shown here is derived from an EMBL/GenBank/DDBJ whole genome shotgun (WGS) entry which is preliminary data.</text>
</comment>
<dbReference type="AlphaFoldDB" id="A0A8H5ZH52"/>
<protein>
    <submittedName>
        <fullName evidence="1">Uncharacterized protein</fullName>
    </submittedName>
</protein>
<gene>
    <name evidence="1" type="ORF">GGP41_008991</name>
</gene>
<dbReference type="Proteomes" id="UP000624244">
    <property type="component" value="Unassembled WGS sequence"/>
</dbReference>
<name>A0A8H5ZH52_COCSA</name>
<dbReference type="PANTHER" id="PTHR33594:SF1">
    <property type="entry name" value="HD_PDEASE DOMAIN-CONTAINING PROTEIN"/>
    <property type="match status" value="1"/>
</dbReference>
<dbReference type="PANTHER" id="PTHR33594">
    <property type="entry name" value="SUPERFAMILY HYDROLASE, PUTATIVE (AFU_ORTHOLOGUE AFUA_1G03035)-RELATED"/>
    <property type="match status" value="1"/>
</dbReference>
<reference evidence="1" key="1">
    <citation type="submission" date="2019-11" db="EMBL/GenBank/DDBJ databases">
        <title>Bipolaris sorokiniana Genome sequencing.</title>
        <authorList>
            <person name="Wang H."/>
        </authorList>
    </citation>
    <scope>NUCLEOTIDE SEQUENCE</scope>
</reference>
<sequence>MKSIVESIAHRLSSPSRRRSKKFSLPRDEPIVALDNNPPDTSVIEGHGVNYQSPSEEDIPLLNLDLLSIKPADRQWFTDVNIAVRDLSKGSETQNNYGHIRRIVSNAAHILDKEVKHHEWARKLDPLIIWVSCMVYSVSRQLCRAAEKPCDQLDVIDDFLKSYGCPLSIRRQVAFIAVRVTVEIELYDVGPMKVFSDEYPAYRVIQDAHLLGEMGAIGIVRFYTFYGSFPPERWDLIRKISKLVAVYLSQYVQAMRTETGRKMAEERLKWMKEEFLRQWEREADTSNV</sequence>